<sequence length="38" mass="4475">MHLKRDNSTIECSYRRRGYLSEMGECVTQVREITEIVA</sequence>
<reference evidence="1" key="1">
    <citation type="journal article" date="2008" name="J. Bacteriol.">
        <title>Naturally occurring nonpathogenic isolates of the plant pathogen Pseudomonas syringae lack a type III secretion system and effector gene orthologues.</title>
        <authorList>
            <person name="Mohr T.J."/>
            <person name="Liu H."/>
            <person name="Yan S."/>
            <person name="Morris C.E."/>
            <person name="Castillo J.A."/>
            <person name="Jelenska J."/>
            <person name="Vinatzer B.A."/>
        </authorList>
    </citation>
    <scope>NUCLEOTIDE SEQUENCE</scope>
    <source>
        <strain evidence="1">508</strain>
    </source>
</reference>
<dbReference type="EMBL" id="EU255788">
    <property type="protein sequence ID" value="ABX64483.1"/>
    <property type="molecule type" value="Genomic_DNA"/>
</dbReference>
<organism evidence="1">
    <name type="scientific">Pseudomonas syringae</name>
    <dbReference type="NCBI Taxonomy" id="317"/>
    <lineage>
        <taxon>Bacteria</taxon>
        <taxon>Pseudomonadati</taxon>
        <taxon>Pseudomonadota</taxon>
        <taxon>Gammaproteobacteria</taxon>
        <taxon>Pseudomonadales</taxon>
        <taxon>Pseudomonadaceae</taxon>
        <taxon>Pseudomonas</taxon>
    </lineage>
</organism>
<dbReference type="AlphaFoldDB" id="A9QS54"/>
<protein>
    <submittedName>
        <fullName evidence="1">Uncharacterized protein</fullName>
    </submittedName>
</protein>
<name>A9QS54_PSESX</name>
<proteinExistence type="predicted"/>
<evidence type="ECO:0000313" key="1">
    <source>
        <dbReference type="EMBL" id="ABX64483.1"/>
    </source>
</evidence>
<accession>A9QS54</accession>